<accession>A0A5G2QF86</accession>
<reference evidence="2" key="1">
    <citation type="submission" date="2009-11" db="EMBL/GenBank/DDBJ databases">
        <authorList>
            <consortium name="Porcine genome sequencing project"/>
        </authorList>
    </citation>
    <scope>NUCLEOTIDE SEQUENCE [LARGE SCALE GENOMIC DNA]</scope>
    <source>
        <strain evidence="2">Duroc</strain>
    </source>
</reference>
<dbReference type="AlphaFoldDB" id="A0A5G2QF86"/>
<protein>
    <submittedName>
        <fullName evidence="1">Upregulator of cell proliferation</fullName>
    </submittedName>
</protein>
<reference evidence="1" key="2">
    <citation type="journal article" date="2020" name="Gigascience">
        <title>An improved pig reference genome sequence to enable pig genetics and genomics research.</title>
        <authorList>
            <person name="Warr A."/>
            <person name="Affara N."/>
            <person name="Aken B."/>
            <person name="Beiki H."/>
            <person name="Bickhart D.M."/>
            <person name="Billis K."/>
            <person name="Chow W."/>
            <person name="Eory L."/>
            <person name="Finlayson H.A."/>
            <person name="Flicek P."/>
            <person name="Giron C.G."/>
            <person name="Griffin D.K."/>
            <person name="Hall R."/>
            <person name="Hannum G."/>
            <person name="Hourlier T."/>
            <person name="Howe K."/>
            <person name="Hume D.A."/>
            <person name="Izuogu O."/>
            <person name="Kim K."/>
            <person name="Koren S."/>
            <person name="Liu H."/>
            <person name="Manchanda N."/>
            <person name="Martin F.J."/>
            <person name="Nonneman D.J."/>
            <person name="O'Connor R.E."/>
            <person name="Phillippy A.M."/>
            <person name="Rohrer G.A."/>
            <person name="Rosen B.D."/>
            <person name="Rund L.A."/>
            <person name="Sargent C.A."/>
            <person name="Schook L.B."/>
            <person name="Schroeder S.G."/>
            <person name="Schwartz A.S."/>
            <person name="Skinner B.M."/>
            <person name="Talbot R."/>
            <person name="Tseng E."/>
            <person name="Tuggle C.K."/>
            <person name="Watson M."/>
            <person name="Smith T.P.L."/>
            <person name="Archibald A.L."/>
        </authorList>
    </citation>
    <scope>NUCLEOTIDE SEQUENCE [LARGE SCALE GENOMIC DNA]</scope>
    <source>
        <strain evidence="1">Duroc</strain>
    </source>
</reference>
<dbReference type="Proteomes" id="UP000008227">
    <property type="component" value="Chromosome 18"/>
</dbReference>
<reference evidence="1" key="3">
    <citation type="submission" date="2025-08" db="UniProtKB">
        <authorList>
            <consortium name="Ensembl"/>
        </authorList>
    </citation>
    <scope>IDENTIFICATION</scope>
</reference>
<name>A0A5G2QF86_PIG</name>
<reference evidence="1" key="4">
    <citation type="submission" date="2025-09" db="UniProtKB">
        <authorList>
            <consortium name="Ensembl"/>
        </authorList>
    </citation>
    <scope>IDENTIFICATION</scope>
</reference>
<evidence type="ECO:0000313" key="1">
    <source>
        <dbReference type="Ensembl" id="ENSSSCP00000062390.1"/>
    </source>
</evidence>
<dbReference type="ExpressionAtlas" id="A0A5G2QF86">
    <property type="expression patterns" value="baseline"/>
</dbReference>
<sequence length="159" mass="18064">MASPGHSDLGDVAPEIKASERRTAVAIADLEWREMAGDDCEFHYGDGTNEAQESDFPTDERNWGSGRSVRLPRLHSQEAVIQTSRPHVPHCFAVDLQYLSSNFMETLKKHYQLKRVLQLKLKSSWKLPLWWSQTNLTGIHEDLGSIPRLVQWVGDLALL</sequence>
<proteinExistence type="predicted"/>
<evidence type="ECO:0000313" key="2">
    <source>
        <dbReference type="Proteomes" id="UP000008227"/>
    </source>
</evidence>
<gene>
    <name evidence="1" type="primary">URGCP</name>
</gene>
<dbReference type="Ensembl" id="ENSSSCT00000072004.1">
    <property type="protein sequence ID" value="ENSSSCP00000062390.1"/>
    <property type="gene ID" value="ENSSSCG00000040519.3"/>
</dbReference>
<dbReference type="GeneTree" id="ENSGT00940000154390"/>
<dbReference type="Bgee" id="ENSSSCG00000040519">
    <property type="expression patterns" value="Expressed in prefrontal cortex and 44 other cell types or tissues"/>
</dbReference>
<keyword evidence="2" id="KW-1185">Reference proteome</keyword>
<organism evidence="1 2">
    <name type="scientific">Sus scrofa</name>
    <name type="common">Pig</name>
    <dbReference type="NCBI Taxonomy" id="9823"/>
    <lineage>
        <taxon>Eukaryota</taxon>
        <taxon>Metazoa</taxon>
        <taxon>Chordata</taxon>
        <taxon>Craniata</taxon>
        <taxon>Vertebrata</taxon>
        <taxon>Euteleostomi</taxon>
        <taxon>Mammalia</taxon>
        <taxon>Eutheria</taxon>
        <taxon>Laurasiatheria</taxon>
        <taxon>Artiodactyla</taxon>
        <taxon>Suina</taxon>
        <taxon>Suidae</taxon>
        <taxon>Sus</taxon>
    </lineage>
</organism>